<gene>
    <name evidence="2" type="ORF">MNBD_ACTINO01-148</name>
</gene>
<evidence type="ECO:0000256" key="1">
    <source>
        <dbReference type="SAM" id="MobiDB-lite"/>
    </source>
</evidence>
<sequence>MKRLLIIGATVVALSATAVVAWAGTGPVADIGSHVASQTRGQDIDPIVMKVLDRIQNTWQWQGHDAGHQVADQARQVADPMRDAVREHDVDAIRNAVDQVRDRAHDVADQARDAAHAQDMVRGTDATQDRYMDGDHNAEWDGNMDGTVGQDQNMDQGGSMDREAGHDQNMDQGGNMDRSVGQSHMDSQGRMDR</sequence>
<dbReference type="EMBL" id="UOEI01000023">
    <property type="protein sequence ID" value="VAV89722.1"/>
    <property type="molecule type" value="Genomic_DNA"/>
</dbReference>
<organism evidence="2">
    <name type="scientific">hydrothermal vent metagenome</name>
    <dbReference type="NCBI Taxonomy" id="652676"/>
    <lineage>
        <taxon>unclassified sequences</taxon>
        <taxon>metagenomes</taxon>
        <taxon>ecological metagenomes</taxon>
    </lineage>
</organism>
<accession>A0A3B0RBW7</accession>
<feature type="compositionally biased region" description="Basic and acidic residues" evidence="1">
    <location>
        <begin position="127"/>
        <end position="139"/>
    </location>
</feature>
<feature type="compositionally biased region" description="Basic and acidic residues" evidence="1">
    <location>
        <begin position="160"/>
        <end position="169"/>
    </location>
</feature>
<reference evidence="2" key="1">
    <citation type="submission" date="2018-06" db="EMBL/GenBank/DDBJ databases">
        <authorList>
            <person name="Zhirakovskaya E."/>
        </authorList>
    </citation>
    <scope>NUCLEOTIDE SEQUENCE</scope>
</reference>
<dbReference type="AlphaFoldDB" id="A0A3B0RBW7"/>
<feature type="region of interest" description="Disordered" evidence="1">
    <location>
        <begin position="110"/>
        <end position="193"/>
    </location>
</feature>
<protein>
    <submittedName>
        <fullName evidence="2">Uncharacterized protein</fullName>
    </submittedName>
</protein>
<proteinExistence type="predicted"/>
<name>A0A3B0RBW7_9ZZZZ</name>
<evidence type="ECO:0000313" key="2">
    <source>
        <dbReference type="EMBL" id="VAV89722.1"/>
    </source>
</evidence>